<keyword evidence="3" id="KW-1185">Reference proteome</keyword>
<feature type="region of interest" description="Disordered" evidence="1">
    <location>
        <begin position="1"/>
        <end position="31"/>
    </location>
</feature>
<evidence type="ECO:0000313" key="3">
    <source>
        <dbReference type="Proteomes" id="UP000287033"/>
    </source>
</evidence>
<proteinExistence type="predicted"/>
<dbReference type="EMBL" id="BEZZ01271488">
    <property type="protein sequence ID" value="GCC49570.1"/>
    <property type="molecule type" value="Genomic_DNA"/>
</dbReference>
<comment type="caution">
    <text evidence="2">The sequence shown here is derived from an EMBL/GenBank/DDBJ whole genome shotgun (WGS) entry which is preliminary data.</text>
</comment>
<sequence>MTRVTEGGDRKKKKNKNGGARLRFSHRLSGR</sequence>
<evidence type="ECO:0000313" key="2">
    <source>
        <dbReference type="EMBL" id="GCC49570.1"/>
    </source>
</evidence>
<gene>
    <name evidence="2" type="ORF">chiPu_0033756</name>
</gene>
<evidence type="ECO:0000256" key="1">
    <source>
        <dbReference type="SAM" id="MobiDB-lite"/>
    </source>
</evidence>
<name>A0A401U3W8_CHIPU</name>
<reference evidence="2 3" key="1">
    <citation type="journal article" date="2018" name="Nat. Ecol. Evol.">
        <title>Shark genomes provide insights into elasmobranch evolution and the origin of vertebrates.</title>
        <authorList>
            <person name="Hara Y"/>
            <person name="Yamaguchi K"/>
            <person name="Onimaru K"/>
            <person name="Kadota M"/>
            <person name="Koyanagi M"/>
            <person name="Keeley SD"/>
            <person name="Tatsumi K"/>
            <person name="Tanaka K"/>
            <person name="Motone F"/>
            <person name="Kageyama Y"/>
            <person name="Nozu R"/>
            <person name="Adachi N"/>
            <person name="Nishimura O"/>
            <person name="Nakagawa R"/>
            <person name="Tanegashima C"/>
            <person name="Kiyatake I"/>
            <person name="Matsumoto R"/>
            <person name="Murakumo K"/>
            <person name="Nishida K"/>
            <person name="Terakita A"/>
            <person name="Kuratani S"/>
            <person name="Sato K"/>
            <person name="Hyodo S Kuraku.S."/>
        </authorList>
    </citation>
    <scope>NUCLEOTIDE SEQUENCE [LARGE SCALE GENOMIC DNA]</scope>
</reference>
<dbReference type="Proteomes" id="UP000287033">
    <property type="component" value="Unassembled WGS sequence"/>
</dbReference>
<feature type="non-terminal residue" evidence="2">
    <location>
        <position position="31"/>
    </location>
</feature>
<accession>A0A401U3W8</accession>
<dbReference type="AlphaFoldDB" id="A0A401U3W8"/>
<organism evidence="2 3">
    <name type="scientific">Chiloscyllium punctatum</name>
    <name type="common">Brownbanded bambooshark</name>
    <name type="synonym">Hemiscyllium punctatum</name>
    <dbReference type="NCBI Taxonomy" id="137246"/>
    <lineage>
        <taxon>Eukaryota</taxon>
        <taxon>Metazoa</taxon>
        <taxon>Chordata</taxon>
        <taxon>Craniata</taxon>
        <taxon>Vertebrata</taxon>
        <taxon>Chondrichthyes</taxon>
        <taxon>Elasmobranchii</taxon>
        <taxon>Galeomorphii</taxon>
        <taxon>Galeoidea</taxon>
        <taxon>Orectolobiformes</taxon>
        <taxon>Hemiscylliidae</taxon>
        <taxon>Chiloscyllium</taxon>
    </lineage>
</organism>
<protein>
    <submittedName>
        <fullName evidence="2">Uncharacterized protein</fullName>
    </submittedName>
</protein>